<dbReference type="AlphaFoldDB" id="A0A8E2F7B4"/>
<keyword evidence="3" id="KW-0238">DNA-binding</keyword>
<feature type="domain" description="BZIP" evidence="7">
    <location>
        <begin position="89"/>
        <end position="148"/>
    </location>
</feature>
<dbReference type="PROSITE" id="PS50217">
    <property type="entry name" value="BZIP"/>
    <property type="match status" value="1"/>
</dbReference>
<keyword evidence="4" id="KW-0804">Transcription</keyword>
<feature type="compositionally biased region" description="Basic and acidic residues" evidence="6">
    <location>
        <begin position="81"/>
        <end position="92"/>
    </location>
</feature>
<dbReference type="PROSITE" id="PS00036">
    <property type="entry name" value="BZIP_BASIC"/>
    <property type="match status" value="1"/>
</dbReference>
<feature type="region of interest" description="Disordered" evidence="6">
    <location>
        <begin position="76"/>
        <end position="110"/>
    </location>
</feature>
<dbReference type="Gene3D" id="1.20.5.170">
    <property type="match status" value="1"/>
</dbReference>
<dbReference type="EMBL" id="KV749081">
    <property type="protein sequence ID" value="OCL11278.1"/>
    <property type="molecule type" value="Genomic_DNA"/>
</dbReference>
<organism evidence="8 9">
    <name type="scientific">Glonium stellatum</name>
    <dbReference type="NCBI Taxonomy" id="574774"/>
    <lineage>
        <taxon>Eukaryota</taxon>
        <taxon>Fungi</taxon>
        <taxon>Dikarya</taxon>
        <taxon>Ascomycota</taxon>
        <taxon>Pezizomycotina</taxon>
        <taxon>Dothideomycetes</taxon>
        <taxon>Pleosporomycetidae</taxon>
        <taxon>Gloniales</taxon>
        <taxon>Gloniaceae</taxon>
        <taxon>Glonium</taxon>
    </lineage>
</organism>
<evidence type="ECO:0000256" key="3">
    <source>
        <dbReference type="ARBA" id="ARBA00023125"/>
    </source>
</evidence>
<dbReference type="OrthoDB" id="1939598at2759"/>
<reference evidence="8 9" key="1">
    <citation type="journal article" date="2016" name="Nat. Commun.">
        <title>Ectomycorrhizal ecology is imprinted in the genome of the dominant symbiotic fungus Cenococcum geophilum.</title>
        <authorList>
            <consortium name="DOE Joint Genome Institute"/>
            <person name="Peter M."/>
            <person name="Kohler A."/>
            <person name="Ohm R.A."/>
            <person name="Kuo A."/>
            <person name="Krutzmann J."/>
            <person name="Morin E."/>
            <person name="Arend M."/>
            <person name="Barry K.W."/>
            <person name="Binder M."/>
            <person name="Choi C."/>
            <person name="Clum A."/>
            <person name="Copeland A."/>
            <person name="Grisel N."/>
            <person name="Haridas S."/>
            <person name="Kipfer T."/>
            <person name="LaButti K."/>
            <person name="Lindquist E."/>
            <person name="Lipzen A."/>
            <person name="Maire R."/>
            <person name="Meier B."/>
            <person name="Mihaltcheva S."/>
            <person name="Molinier V."/>
            <person name="Murat C."/>
            <person name="Poggeler S."/>
            <person name="Quandt C.A."/>
            <person name="Sperisen C."/>
            <person name="Tritt A."/>
            <person name="Tisserant E."/>
            <person name="Crous P.W."/>
            <person name="Henrissat B."/>
            <person name="Nehls U."/>
            <person name="Egli S."/>
            <person name="Spatafora J.W."/>
            <person name="Grigoriev I.V."/>
            <person name="Martin F.M."/>
        </authorList>
    </citation>
    <scope>NUCLEOTIDE SEQUENCE [LARGE SCALE GENOMIC DNA]</scope>
    <source>
        <strain evidence="8 9">CBS 207.34</strain>
    </source>
</reference>
<dbReference type="Proteomes" id="UP000250140">
    <property type="component" value="Unassembled WGS sequence"/>
</dbReference>
<keyword evidence="9" id="KW-1185">Reference proteome</keyword>
<keyword evidence="5" id="KW-0539">Nucleus</keyword>
<dbReference type="GO" id="GO:0000977">
    <property type="term" value="F:RNA polymerase II transcription regulatory region sequence-specific DNA binding"/>
    <property type="evidence" value="ECO:0007669"/>
    <property type="project" value="TreeGrafter"/>
</dbReference>
<keyword evidence="2" id="KW-0805">Transcription regulation</keyword>
<dbReference type="FunFam" id="1.20.5.170:FF:000075">
    <property type="entry name" value="BZIP transcription factor (MetR)"/>
    <property type="match status" value="1"/>
</dbReference>
<protein>
    <recommendedName>
        <fullName evidence="7">BZIP domain-containing protein</fullName>
    </recommendedName>
</protein>
<evidence type="ECO:0000256" key="2">
    <source>
        <dbReference type="ARBA" id="ARBA00023015"/>
    </source>
</evidence>
<evidence type="ECO:0000256" key="6">
    <source>
        <dbReference type="SAM" id="MobiDB-lite"/>
    </source>
</evidence>
<comment type="subcellular location">
    <subcellularLocation>
        <location evidence="1">Nucleus</location>
    </subcellularLocation>
</comment>
<dbReference type="PANTHER" id="PTHR13044:SF14">
    <property type="entry name" value="CRYPTOCEPHAL, ISOFORM A"/>
    <property type="match status" value="1"/>
</dbReference>
<feature type="region of interest" description="Disordered" evidence="6">
    <location>
        <begin position="39"/>
        <end position="62"/>
    </location>
</feature>
<dbReference type="PANTHER" id="PTHR13044">
    <property type="entry name" value="ACTIVATING TRANSCRIPTION FACTOR ATF 4/5"/>
    <property type="match status" value="1"/>
</dbReference>
<name>A0A8E2F7B4_9PEZI</name>
<evidence type="ECO:0000313" key="8">
    <source>
        <dbReference type="EMBL" id="OCL11278.1"/>
    </source>
</evidence>
<accession>A0A8E2F7B4</accession>
<evidence type="ECO:0000256" key="4">
    <source>
        <dbReference type="ARBA" id="ARBA00023163"/>
    </source>
</evidence>
<feature type="compositionally biased region" description="Basic and acidic residues" evidence="6">
    <location>
        <begin position="163"/>
        <end position="177"/>
    </location>
</feature>
<dbReference type="GO" id="GO:0001228">
    <property type="term" value="F:DNA-binding transcription activator activity, RNA polymerase II-specific"/>
    <property type="evidence" value="ECO:0007669"/>
    <property type="project" value="TreeGrafter"/>
</dbReference>
<feature type="compositionally biased region" description="Polar residues" evidence="6">
    <location>
        <begin position="47"/>
        <end position="57"/>
    </location>
</feature>
<dbReference type="Pfam" id="PF07716">
    <property type="entry name" value="bZIP_2"/>
    <property type="match status" value="1"/>
</dbReference>
<dbReference type="InterPro" id="IPR046347">
    <property type="entry name" value="bZIP_sf"/>
</dbReference>
<evidence type="ECO:0000256" key="5">
    <source>
        <dbReference type="ARBA" id="ARBA00023242"/>
    </source>
</evidence>
<evidence type="ECO:0000259" key="7">
    <source>
        <dbReference type="PROSITE" id="PS50217"/>
    </source>
</evidence>
<gene>
    <name evidence="8" type="ORF">AOQ84DRAFT_353121</name>
</gene>
<dbReference type="CDD" id="cd14705">
    <property type="entry name" value="bZIP_Zip1"/>
    <property type="match status" value="1"/>
</dbReference>
<evidence type="ECO:0000256" key="1">
    <source>
        <dbReference type="ARBA" id="ARBA00004123"/>
    </source>
</evidence>
<dbReference type="InterPro" id="IPR004827">
    <property type="entry name" value="bZIP"/>
</dbReference>
<dbReference type="SUPFAM" id="SSF57959">
    <property type="entry name" value="Leucine zipper domain"/>
    <property type="match status" value="1"/>
</dbReference>
<proteinExistence type="predicted"/>
<feature type="region of interest" description="Disordered" evidence="6">
    <location>
        <begin position="163"/>
        <end position="191"/>
    </location>
</feature>
<evidence type="ECO:0000313" key="9">
    <source>
        <dbReference type="Proteomes" id="UP000250140"/>
    </source>
</evidence>
<sequence length="191" mass="20974">MTNVAVFPGDFQFPDFSAFSNSIADPSMSNLQSSQINGYQIPAYSPPASTSPISPQFDTPAGEKRKLDAIADPNSTQAIEEASRVAAEEDKRRRNTAASARFRVKKKQREQALEKTAKEMTEKVSVLESKIAQLEMENKWLKSLITEKNESSADITAMYKKFTKDSAEARSTGERTDGVGTEAGQNEKAKA</sequence>
<dbReference type="GO" id="GO:0005634">
    <property type="term" value="C:nucleus"/>
    <property type="evidence" value="ECO:0007669"/>
    <property type="project" value="UniProtKB-SubCell"/>
</dbReference>
<dbReference type="SMART" id="SM00338">
    <property type="entry name" value="BRLZ"/>
    <property type="match status" value="1"/>
</dbReference>